<dbReference type="InterPro" id="IPR026045">
    <property type="entry name" value="Ferric-bd"/>
</dbReference>
<sequence>MSKISRRAFIGVSAAAAAVTVGQMGKSKAVAQQGPAIRVAQTDNVVNLYSSRHYDTDQTLYDSFTAATGVKVNLIEAEADPLIERIKSEGANSPADVLMTVDIGRLWRAEAEGLFQPISSNALNQAIPANLRHPEGLWYGFSKRARVIMYNKSKVNPAQLSTYEALVEPQWQGQILTRSSTNIYSISLVASMLAAHGPQETEAWVRGLVANFARPPEGNDTAQIQACAAGVGSLALANTYYLIRLAKSDTPEDRAVAEQVNIFFPNQRDRGTHVNISGAGVLKTAPNKEAAIRFLEHLATPESQAIFAQGNNEYPVVEGVTLDPILASYGSFKEDPINAAEIGRNSAEALRIMDRAGWK</sequence>
<dbReference type="PANTHER" id="PTHR30006:SF15">
    <property type="entry name" value="IRON-UTILIZATION PERIPLASMIC PROTEIN"/>
    <property type="match status" value="1"/>
</dbReference>
<evidence type="ECO:0000256" key="1">
    <source>
        <dbReference type="ARBA" id="ARBA00008520"/>
    </source>
</evidence>
<name>A0AA96WPF9_9CYAN</name>
<organism evidence="5">
    <name type="scientific">Leptolyngbya sp. NK1-12</name>
    <dbReference type="NCBI Taxonomy" id="2547451"/>
    <lineage>
        <taxon>Bacteria</taxon>
        <taxon>Bacillati</taxon>
        <taxon>Cyanobacteriota</taxon>
        <taxon>Cyanophyceae</taxon>
        <taxon>Leptolyngbyales</taxon>
        <taxon>Leptolyngbyaceae</taxon>
        <taxon>Leptolyngbya group</taxon>
        <taxon>Leptolyngbya</taxon>
    </lineage>
</organism>
<dbReference type="Gene3D" id="3.40.190.10">
    <property type="entry name" value="Periplasmic binding protein-like II"/>
    <property type="match status" value="2"/>
</dbReference>
<evidence type="ECO:0000313" key="5">
    <source>
        <dbReference type="EMBL" id="WNZ26036.1"/>
    </source>
</evidence>
<dbReference type="PANTHER" id="PTHR30006">
    <property type="entry name" value="THIAMINE-BINDING PERIPLASMIC PROTEIN-RELATED"/>
    <property type="match status" value="1"/>
</dbReference>
<dbReference type="PROSITE" id="PS51318">
    <property type="entry name" value="TAT"/>
    <property type="match status" value="1"/>
</dbReference>
<proteinExistence type="inferred from homology"/>
<accession>A0AA96WPF9</accession>
<protein>
    <submittedName>
        <fullName evidence="5">Fe(3+) ABC transporter substrate-binding protein</fullName>
    </submittedName>
</protein>
<keyword evidence="3" id="KW-0732">Signal</keyword>
<dbReference type="Pfam" id="PF13416">
    <property type="entry name" value="SBP_bac_8"/>
    <property type="match status" value="1"/>
</dbReference>
<dbReference type="CDD" id="cd13542">
    <property type="entry name" value="PBP2_FutA1_ilke"/>
    <property type="match status" value="1"/>
</dbReference>
<dbReference type="InterPro" id="IPR006059">
    <property type="entry name" value="SBP"/>
</dbReference>
<dbReference type="EMBL" id="CP053586">
    <property type="protein sequence ID" value="WNZ26036.1"/>
    <property type="molecule type" value="Genomic_DNA"/>
</dbReference>
<keyword evidence="2" id="KW-0813">Transport</keyword>
<evidence type="ECO:0000256" key="3">
    <source>
        <dbReference type="ARBA" id="ARBA00022729"/>
    </source>
</evidence>
<feature type="binding site" evidence="4">
    <location>
        <position position="53"/>
    </location>
    <ligand>
        <name>Fe cation</name>
        <dbReference type="ChEBI" id="CHEBI:24875"/>
    </ligand>
</feature>
<feature type="binding site" evidence="4">
    <location>
        <position position="241"/>
    </location>
    <ligand>
        <name>Fe cation</name>
        <dbReference type="ChEBI" id="CHEBI:24875"/>
    </ligand>
</feature>
<evidence type="ECO:0000256" key="2">
    <source>
        <dbReference type="ARBA" id="ARBA00022496"/>
    </source>
</evidence>
<keyword evidence="2" id="KW-0406">Ion transport</keyword>
<dbReference type="GO" id="GO:0030288">
    <property type="term" value="C:outer membrane-bounded periplasmic space"/>
    <property type="evidence" value="ECO:0007669"/>
    <property type="project" value="TreeGrafter"/>
</dbReference>
<dbReference type="InterPro" id="IPR006311">
    <property type="entry name" value="TAT_signal"/>
</dbReference>
<dbReference type="AlphaFoldDB" id="A0AA96WPF9"/>
<dbReference type="RefSeq" id="WP_316432230.1">
    <property type="nucleotide sequence ID" value="NZ_CP053586.1"/>
</dbReference>
<feature type="binding site" evidence="4">
    <location>
        <position position="240"/>
    </location>
    <ligand>
        <name>Fe cation</name>
        <dbReference type="ChEBI" id="CHEBI:24875"/>
    </ligand>
</feature>
<reference evidence="5" key="1">
    <citation type="submission" date="2020-05" db="EMBL/GenBank/DDBJ databases">
        <authorList>
            <person name="Zhu T."/>
            <person name="Keshari N."/>
            <person name="Lu X."/>
        </authorList>
    </citation>
    <scope>NUCLEOTIDE SEQUENCE</scope>
    <source>
        <strain evidence="5">NK1-12</strain>
    </source>
</reference>
<dbReference type="PIRSF" id="PIRSF002825">
    <property type="entry name" value="CfbpA"/>
    <property type="match status" value="1"/>
</dbReference>
<keyword evidence="4" id="KW-0408">Iron</keyword>
<keyword evidence="4" id="KW-0479">Metal-binding</keyword>
<keyword evidence="2" id="KW-0410">Iron transport</keyword>
<gene>
    <name evidence="5" type="ORF">HJG54_26565</name>
</gene>
<evidence type="ECO:0000256" key="4">
    <source>
        <dbReference type="PIRSR" id="PIRSR002825-1"/>
    </source>
</evidence>
<comment type="similarity">
    <text evidence="1">Belongs to the bacterial solute-binding protein 1 family.</text>
</comment>
<dbReference type="GO" id="GO:0046872">
    <property type="term" value="F:metal ion binding"/>
    <property type="evidence" value="ECO:0007669"/>
    <property type="project" value="UniProtKB-KW"/>
</dbReference>
<dbReference type="SUPFAM" id="SSF53850">
    <property type="entry name" value="Periplasmic binding protein-like II"/>
    <property type="match status" value="1"/>
</dbReference>
<dbReference type="GO" id="GO:0006826">
    <property type="term" value="P:iron ion transport"/>
    <property type="evidence" value="ECO:0007669"/>
    <property type="project" value="UniProtKB-KW"/>
</dbReference>